<reference evidence="2 3" key="1">
    <citation type="submission" date="2019-03" db="EMBL/GenBank/DDBJ databases">
        <title>First draft genome of Liparis tanakae, snailfish: a comprehensive survey of snailfish specific genes.</title>
        <authorList>
            <person name="Kim W."/>
            <person name="Song I."/>
            <person name="Jeong J.-H."/>
            <person name="Kim D."/>
            <person name="Kim S."/>
            <person name="Ryu S."/>
            <person name="Song J.Y."/>
            <person name="Lee S.K."/>
        </authorList>
    </citation>
    <scope>NUCLEOTIDE SEQUENCE [LARGE SCALE GENOMIC DNA]</scope>
    <source>
        <tissue evidence="2">Muscle</tissue>
    </source>
</reference>
<dbReference type="Proteomes" id="UP000314294">
    <property type="component" value="Unassembled WGS sequence"/>
</dbReference>
<evidence type="ECO:0000256" key="1">
    <source>
        <dbReference type="SAM" id="MobiDB-lite"/>
    </source>
</evidence>
<dbReference type="EMBL" id="SRLO01001970">
    <property type="protein sequence ID" value="TNN34403.1"/>
    <property type="molecule type" value="Genomic_DNA"/>
</dbReference>
<protein>
    <submittedName>
        <fullName evidence="2">Uncharacterized protein</fullName>
    </submittedName>
</protein>
<keyword evidence="3" id="KW-1185">Reference proteome</keyword>
<evidence type="ECO:0000313" key="2">
    <source>
        <dbReference type="EMBL" id="TNN34403.1"/>
    </source>
</evidence>
<organism evidence="2 3">
    <name type="scientific">Liparis tanakae</name>
    <name type="common">Tanaka's snailfish</name>
    <dbReference type="NCBI Taxonomy" id="230148"/>
    <lineage>
        <taxon>Eukaryota</taxon>
        <taxon>Metazoa</taxon>
        <taxon>Chordata</taxon>
        <taxon>Craniata</taxon>
        <taxon>Vertebrata</taxon>
        <taxon>Euteleostomi</taxon>
        <taxon>Actinopterygii</taxon>
        <taxon>Neopterygii</taxon>
        <taxon>Teleostei</taxon>
        <taxon>Neoteleostei</taxon>
        <taxon>Acanthomorphata</taxon>
        <taxon>Eupercaria</taxon>
        <taxon>Perciformes</taxon>
        <taxon>Cottioidei</taxon>
        <taxon>Cottales</taxon>
        <taxon>Liparidae</taxon>
        <taxon>Liparis</taxon>
    </lineage>
</organism>
<sequence>MVPELSSCWIGSSGLNRQGDERRRQIDAQSLSPLCSNADALGWDGPSEDGPGGDGPGGDGSGLLT</sequence>
<comment type="caution">
    <text evidence="2">The sequence shown here is derived from an EMBL/GenBank/DDBJ whole genome shotgun (WGS) entry which is preliminary data.</text>
</comment>
<feature type="region of interest" description="Disordered" evidence="1">
    <location>
        <begin position="37"/>
        <end position="65"/>
    </location>
</feature>
<name>A0A4Z2F0C2_9TELE</name>
<accession>A0A4Z2F0C2</accession>
<evidence type="ECO:0000313" key="3">
    <source>
        <dbReference type="Proteomes" id="UP000314294"/>
    </source>
</evidence>
<dbReference type="AlphaFoldDB" id="A0A4Z2F0C2"/>
<gene>
    <name evidence="2" type="ORF">EYF80_055436</name>
</gene>
<proteinExistence type="predicted"/>
<feature type="compositionally biased region" description="Gly residues" evidence="1">
    <location>
        <begin position="50"/>
        <end position="65"/>
    </location>
</feature>